<accession>A0AAP4R081</accession>
<dbReference type="GO" id="GO:0005506">
    <property type="term" value="F:iron ion binding"/>
    <property type="evidence" value="ECO:0007669"/>
    <property type="project" value="InterPro"/>
</dbReference>
<comment type="cofactor">
    <cofactor evidence="1">
        <name>Mo-molybdopterin</name>
        <dbReference type="ChEBI" id="CHEBI:71302"/>
    </cofactor>
</comment>
<feature type="domain" description="2Fe-2S ferredoxin-type" evidence="10">
    <location>
        <begin position="8"/>
        <end position="96"/>
    </location>
</feature>
<dbReference type="Gene3D" id="1.10.150.120">
    <property type="entry name" value="[2Fe-2S]-binding domain"/>
    <property type="match status" value="1"/>
</dbReference>
<dbReference type="RefSeq" id="WP_105818652.1">
    <property type="nucleotide sequence ID" value="NZ_CADEUY010000005.1"/>
</dbReference>
<dbReference type="InterPro" id="IPR002346">
    <property type="entry name" value="Mopterin_DH_FAD-bd"/>
</dbReference>
<dbReference type="Pfam" id="PF03450">
    <property type="entry name" value="CO_deh_flav_C"/>
    <property type="match status" value="1"/>
</dbReference>
<dbReference type="SMART" id="SM01092">
    <property type="entry name" value="CO_deh_flav_C"/>
    <property type="match status" value="1"/>
</dbReference>
<dbReference type="Pfam" id="PF00941">
    <property type="entry name" value="FAD_binding_5"/>
    <property type="match status" value="1"/>
</dbReference>
<keyword evidence="3" id="KW-0500">Molybdenum</keyword>
<dbReference type="Gene3D" id="3.10.20.30">
    <property type="match status" value="1"/>
</dbReference>
<dbReference type="Pfam" id="PF00111">
    <property type="entry name" value="Fer2"/>
    <property type="match status" value="1"/>
</dbReference>
<keyword evidence="6" id="KW-0274">FAD</keyword>
<comment type="cofactor">
    <cofactor evidence="9">
        <name>Mo-molybdopterin cytosine dinucleotide</name>
        <dbReference type="ChEBI" id="CHEBI:71308"/>
    </cofactor>
</comment>
<comment type="cofactor">
    <cofactor evidence="2">
        <name>FAD</name>
        <dbReference type="ChEBI" id="CHEBI:57692"/>
    </cofactor>
</comment>
<keyword evidence="8" id="KW-0408">Iron</keyword>
<dbReference type="InterPro" id="IPR036683">
    <property type="entry name" value="CO_DH_flav_C_dom_sf"/>
</dbReference>
<dbReference type="InterPro" id="IPR016208">
    <property type="entry name" value="Ald_Oxase/xanthine_DH-like"/>
</dbReference>
<proteinExistence type="predicted"/>
<evidence type="ECO:0000259" key="11">
    <source>
        <dbReference type="PROSITE" id="PS51387"/>
    </source>
</evidence>
<dbReference type="InterPro" id="IPR016166">
    <property type="entry name" value="FAD-bd_PCMH"/>
</dbReference>
<dbReference type="PANTHER" id="PTHR45444">
    <property type="entry name" value="XANTHINE DEHYDROGENASE"/>
    <property type="match status" value="1"/>
</dbReference>
<evidence type="ECO:0000256" key="2">
    <source>
        <dbReference type="ARBA" id="ARBA00001974"/>
    </source>
</evidence>
<dbReference type="GO" id="GO:0016491">
    <property type="term" value="F:oxidoreductase activity"/>
    <property type="evidence" value="ECO:0007669"/>
    <property type="project" value="UniProtKB-KW"/>
</dbReference>
<dbReference type="InterPro" id="IPR005107">
    <property type="entry name" value="CO_DH_flav_C"/>
</dbReference>
<dbReference type="Gene3D" id="3.90.1170.50">
    <property type="entry name" value="Aldehyde oxidase/xanthine dehydrogenase, a/b hammerhead"/>
    <property type="match status" value="1"/>
</dbReference>
<evidence type="ECO:0000313" key="13">
    <source>
        <dbReference type="Proteomes" id="UP001172109"/>
    </source>
</evidence>
<dbReference type="SUPFAM" id="SSF56176">
    <property type="entry name" value="FAD-binding/transporter-associated domain-like"/>
    <property type="match status" value="1"/>
</dbReference>
<dbReference type="InterPro" id="IPR046867">
    <property type="entry name" value="AldOxase/xan_DH_MoCoBD2"/>
</dbReference>
<evidence type="ECO:0000256" key="3">
    <source>
        <dbReference type="ARBA" id="ARBA00022505"/>
    </source>
</evidence>
<dbReference type="PROSITE" id="PS00197">
    <property type="entry name" value="2FE2S_FER_1"/>
    <property type="match status" value="1"/>
</dbReference>
<dbReference type="InterPro" id="IPR036010">
    <property type="entry name" value="2Fe-2S_ferredoxin-like_sf"/>
</dbReference>
<reference evidence="12" key="1">
    <citation type="submission" date="2023-07" db="EMBL/GenBank/DDBJ databases">
        <title>A collection of bacterial strains from the Burkholderia cepacia Research Laboratory and Repository.</title>
        <authorList>
            <person name="Lipuma J."/>
            <person name="Spilker T."/>
            <person name="Caverly L."/>
        </authorList>
    </citation>
    <scope>NUCLEOTIDE SEQUENCE</scope>
    <source>
        <strain evidence="12">AU44979</strain>
    </source>
</reference>
<organism evidence="12 13">
    <name type="scientific">Burkholderia contaminans</name>
    <dbReference type="NCBI Taxonomy" id="488447"/>
    <lineage>
        <taxon>Bacteria</taxon>
        <taxon>Pseudomonadati</taxon>
        <taxon>Pseudomonadota</taxon>
        <taxon>Betaproteobacteria</taxon>
        <taxon>Burkholderiales</taxon>
        <taxon>Burkholderiaceae</taxon>
        <taxon>Burkholderia</taxon>
        <taxon>Burkholderia cepacia complex</taxon>
    </lineage>
</organism>
<sequence>MNQSEEDAGLLFYLNGRRVQLRDVDPTALLVDYLRSPEVGLTGTKIGCKQGGCGACTVLLSRWNDAARVVEHRSINSCLRPLAALDGMMITTVEGCGSVKSGCISNVQNGLATNNGTQCGYCTPGWIMNMTAAVAQKGPKPGTKAEIEALFDGNLCRCTGYRPILYGFKKEFASDWDVAVDERGCMVCDVDPAEKVNSVAPVDIVFPDELKRAPRAVRFERDGYVWCRPSTLAGVTGLLREYTDRSDVRLVGGNTSTGVYPRSVENPHVFIDIAHLPELCDLRMDGGALHIGGAVSYADLLEFLDVLIPEMKSTGDPATVGLAALQYMARRTAGTIVRNAATLAGNTMMVVRHCVQGVPFPSDCYTAMGTLGATLTISTPQHREPQKIDLLELPEHWQRSRDMQDGCVVLRYELRMTGKDEFAQTYKTALREVNAHSIVNGGFRVRLDADHCVADAIVVLGGIAPSAMRMRQTETTMRGRRWDSSLLATALTELGREVGGLMERYASRFAKLPDEGFSPEYKLQLAQSFLYKFFIEVCEWRGLHVPRDVQSGGRRALRPVSKGTQAYVDYPDEYPVNIPYVKIESFLQSTGEAQYTQDIALPQTGFNGAPVQSTVAKGTAIYSVPDVSGPATPQEVLVALKKRYPSVVDYVTAVDVPGAIFGGMANDDPVFAVSVPDAACDHGKLPNSYDPRSPLNLTGFGQCIGLVLAADERIAQEAAEYLQQHFCAFTAERPIIELPNTDEQRNQLVYPDQPAGAPWYSHIWKITRAGTSLDWVPKRAPAQPDLIQPVMSHGIALSSASHGTVSCTRVSGSQRTGGQIHFYMETQSCYVEPIEDRQVRAHASTQDANAIQGGIARVLGLPLNKVDVRVRRIGGGYGGKCGQSVFAASMAAVAAWKLGRPVRVAMSRQVDSAMFGHRHPVLGNYHVAIGDASDPRTHGKLFGYQADYWLDGGRTYDCSLVVSDCLALRSDSAYFIPNWNCVADVCRTDKTSNTSMRTMGMIQAAIIVEDAIEGAAHGVGLTSEDVRARNLYLQGQATPYGEPLDSCYMKEVWDYTMEKSGFAAREKSVNEFNAQNRWRKRGISVIPVKYGSGFNLTMLEQGGALIEVYEQDGSILVRHGGIEMGQGLNTKIAQIVAVALNVPIGTIRVAENDTAVVPNPQGTGASTGTSFNGGAAQKACHELRERLEKFCLELREQNGEQWCRDKNVNFWDYPEGWRATIPNSSGKTLWQCIVSLAYSARLNLSAQARIQIQGGESPDTGLEFKLVNGKSASEAVDYFNGYTYSAACTEVEIDVLTGEVVILRSDVVYDAGRSLNPAVDIGQIEGGFVQGLGYAISEELTYQRADSTTMPQPGQPAPGALYTVNTWEYKPPAAQSIPQEMNIMMFPRELAASAPPEKGDLMSSKEMGEPPMTLAVTAFFAVKKAIMAARKDRGHDEWFSLDAPANAQRVRDACLVVEGNLTV</sequence>
<dbReference type="InterPro" id="IPR016167">
    <property type="entry name" value="FAD-bd_PCMH_sub1"/>
</dbReference>
<gene>
    <name evidence="12" type="ORF">QZM56_08000</name>
</gene>
<evidence type="ECO:0000259" key="10">
    <source>
        <dbReference type="PROSITE" id="PS51085"/>
    </source>
</evidence>
<dbReference type="FunFam" id="3.30.365.10:FF:000001">
    <property type="entry name" value="Xanthine dehydrogenase oxidase"/>
    <property type="match status" value="1"/>
</dbReference>
<dbReference type="SUPFAM" id="SSF55447">
    <property type="entry name" value="CO dehydrogenase flavoprotein C-terminal domain-like"/>
    <property type="match status" value="1"/>
</dbReference>
<dbReference type="InterPro" id="IPR036856">
    <property type="entry name" value="Ald_Oxase/Xan_DH_a/b_sf"/>
</dbReference>
<evidence type="ECO:0000256" key="1">
    <source>
        <dbReference type="ARBA" id="ARBA00001924"/>
    </source>
</evidence>
<evidence type="ECO:0000256" key="6">
    <source>
        <dbReference type="ARBA" id="ARBA00022827"/>
    </source>
</evidence>
<dbReference type="Gene3D" id="3.30.465.10">
    <property type="match status" value="1"/>
</dbReference>
<dbReference type="EMBL" id="JAUJQS010000004">
    <property type="protein sequence ID" value="MDN7564441.1"/>
    <property type="molecule type" value="Genomic_DNA"/>
</dbReference>
<dbReference type="Pfam" id="PF20256">
    <property type="entry name" value="MoCoBD_2"/>
    <property type="match status" value="1"/>
</dbReference>
<dbReference type="Proteomes" id="UP001172109">
    <property type="component" value="Unassembled WGS sequence"/>
</dbReference>
<evidence type="ECO:0000256" key="8">
    <source>
        <dbReference type="ARBA" id="ARBA00023004"/>
    </source>
</evidence>
<dbReference type="Gene3D" id="3.30.365.10">
    <property type="entry name" value="Aldehyde oxidase/xanthine dehydrogenase, molybdopterin binding domain"/>
    <property type="match status" value="4"/>
</dbReference>
<name>A0AAP4R081_9BURK</name>
<keyword evidence="5" id="KW-0479">Metal-binding</keyword>
<dbReference type="PROSITE" id="PS51085">
    <property type="entry name" value="2FE2S_FER_2"/>
    <property type="match status" value="1"/>
</dbReference>
<evidence type="ECO:0000313" key="12">
    <source>
        <dbReference type="EMBL" id="MDN7564441.1"/>
    </source>
</evidence>
<dbReference type="FunFam" id="3.10.20.30:FF:000015">
    <property type="entry name" value="Aldehyde oxidase 1"/>
    <property type="match status" value="1"/>
</dbReference>
<dbReference type="Gene3D" id="3.30.390.50">
    <property type="entry name" value="CO dehydrogenase flavoprotein, C-terminal domain"/>
    <property type="match status" value="1"/>
</dbReference>
<dbReference type="InterPro" id="IPR036318">
    <property type="entry name" value="FAD-bd_PCMH-like_sf"/>
</dbReference>
<dbReference type="SUPFAM" id="SSF47741">
    <property type="entry name" value="CO dehydrogenase ISP C-domain like"/>
    <property type="match status" value="1"/>
</dbReference>
<dbReference type="InterPro" id="IPR002888">
    <property type="entry name" value="2Fe-2S-bd"/>
</dbReference>
<keyword evidence="4" id="KW-0285">Flavoprotein</keyword>
<protein>
    <submittedName>
        <fullName evidence="12">Molybdopterin-dependent oxidoreductase</fullName>
    </submittedName>
</protein>
<dbReference type="InterPro" id="IPR037165">
    <property type="entry name" value="AldOxase/xan_DH_Mopterin-bd_sf"/>
</dbReference>
<evidence type="ECO:0000256" key="7">
    <source>
        <dbReference type="ARBA" id="ARBA00023002"/>
    </source>
</evidence>
<dbReference type="Pfam" id="PF02738">
    <property type="entry name" value="MoCoBD_1"/>
    <property type="match status" value="1"/>
</dbReference>
<feature type="domain" description="FAD-binding PCMH-type" evidence="11">
    <location>
        <begin position="217"/>
        <end position="419"/>
    </location>
</feature>
<dbReference type="InterPro" id="IPR012675">
    <property type="entry name" value="Beta-grasp_dom_sf"/>
</dbReference>
<dbReference type="SUPFAM" id="SSF54665">
    <property type="entry name" value="CO dehydrogenase molybdoprotein N-domain-like"/>
    <property type="match status" value="1"/>
</dbReference>
<dbReference type="GO" id="GO:0071949">
    <property type="term" value="F:FAD binding"/>
    <property type="evidence" value="ECO:0007669"/>
    <property type="project" value="InterPro"/>
</dbReference>
<dbReference type="InterPro" id="IPR006058">
    <property type="entry name" value="2Fe2S_fd_BS"/>
</dbReference>
<evidence type="ECO:0000256" key="4">
    <source>
        <dbReference type="ARBA" id="ARBA00022630"/>
    </source>
</evidence>
<dbReference type="CDD" id="cd00207">
    <property type="entry name" value="fer2"/>
    <property type="match status" value="1"/>
</dbReference>
<dbReference type="GO" id="GO:0051537">
    <property type="term" value="F:2 iron, 2 sulfur cluster binding"/>
    <property type="evidence" value="ECO:0007669"/>
    <property type="project" value="InterPro"/>
</dbReference>
<dbReference type="PANTHER" id="PTHR45444:SF3">
    <property type="entry name" value="XANTHINE DEHYDROGENASE"/>
    <property type="match status" value="1"/>
</dbReference>
<dbReference type="InterPro" id="IPR001041">
    <property type="entry name" value="2Fe-2S_ferredoxin-type"/>
</dbReference>
<dbReference type="Pfam" id="PF01799">
    <property type="entry name" value="Fer2_2"/>
    <property type="match status" value="1"/>
</dbReference>
<dbReference type="InterPro" id="IPR036884">
    <property type="entry name" value="2Fe-2S-bd_dom_sf"/>
</dbReference>
<dbReference type="SUPFAM" id="SSF54292">
    <property type="entry name" value="2Fe-2S ferredoxin-like"/>
    <property type="match status" value="1"/>
</dbReference>
<dbReference type="SUPFAM" id="SSF56003">
    <property type="entry name" value="Molybdenum cofactor-binding domain"/>
    <property type="match status" value="1"/>
</dbReference>
<dbReference type="InterPro" id="IPR016169">
    <property type="entry name" value="FAD-bd_PCMH_sub2"/>
</dbReference>
<dbReference type="InterPro" id="IPR008274">
    <property type="entry name" value="AldOxase/xan_DH_MoCoBD1"/>
</dbReference>
<dbReference type="PIRSF" id="PIRSF000127">
    <property type="entry name" value="Xanthine_DH"/>
    <property type="match status" value="1"/>
</dbReference>
<keyword evidence="7" id="KW-0560">Oxidoreductase</keyword>
<comment type="caution">
    <text evidence="12">The sequence shown here is derived from an EMBL/GenBank/DDBJ whole genome shotgun (WGS) entry which is preliminary data.</text>
</comment>
<dbReference type="Gene3D" id="3.30.43.10">
    <property type="entry name" value="Uridine Diphospho-n-acetylenolpyruvylglucosamine Reductase, domain 2"/>
    <property type="match status" value="1"/>
</dbReference>
<dbReference type="PROSITE" id="PS51387">
    <property type="entry name" value="FAD_PCMH"/>
    <property type="match status" value="1"/>
</dbReference>
<evidence type="ECO:0000256" key="5">
    <source>
        <dbReference type="ARBA" id="ARBA00022723"/>
    </source>
</evidence>
<evidence type="ECO:0000256" key="9">
    <source>
        <dbReference type="ARBA" id="ARBA00053029"/>
    </source>
</evidence>